<accession>A0A0W8FBC9</accession>
<keyword evidence="1" id="KW-1133">Transmembrane helix</keyword>
<proteinExistence type="predicted"/>
<keyword evidence="1" id="KW-0472">Membrane</keyword>
<name>A0A0W8FBC9_9ZZZZ</name>
<dbReference type="AlphaFoldDB" id="A0A0W8FBC9"/>
<feature type="transmembrane region" description="Helical" evidence="1">
    <location>
        <begin position="43"/>
        <end position="68"/>
    </location>
</feature>
<gene>
    <name evidence="2" type="ORF">ASZ90_012159</name>
</gene>
<sequence>MGHKIYKKMNSYQTIILSVLLVIVGILFLIPDKYYSSIEIMDLILSILHELGAILIATGIVALIWELIAKRSFFEEIMEKIELADQIRDSGLVKITTGSYREIDWPDLFKNVKELDMCFAYARTWRHINTLYLQDVALRSDAVLRIIIPDPENAEVMRELSQRFETTPEELVTRVNEAINELNSIFHNCKAKYSLWYLTTTPIFSFYRFDDTIILALYKHGKNREQIPVFQFTRGGDLYKFVESELNTILDEKNGLAKQITNI</sequence>
<protein>
    <submittedName>
        <fullName evidence="2">Putative membrane protein</fullName>
    </submittedName>
</protein>
<reference evidence="2" key="1">
    <citation type="journal article" date="2015" name="Proc. Natl. Acad. Sci. U.S.A.">
        <title>Networks of energetic and metabolic interactions define dynamics in microbial communities.</title>
        <authorList>
            <person name="Embree M."/>
            <person name="Liu J.K."/>
            <person name="Al-Bassam M.M."/>
            <person name="Zengler K."/>
        </authorList>
    </citation>
    <scope>NUCLEOTIDE SEQUENCE</scope>
</reference>
<evidence type="ECO:0000256" key="1">
    <source>
        <dbReference type="SAM" id="Phobius"/>
    </source>
</evidence>
<evidence type="ECO:0000313" key="2">
    <source>
        <dbReference type="EMBL" id="KUG18138.1"/>
    </source>
</evidence>
<organism evidence="2">
    <name type="scientific">hydrocarbon metagenome</name>
    <dbReference type="NCBI Taxonomy" id="938273"/>
    <lineage>
        <taxon>unclassified sequences</taxon>
        <taxon>metagenomes</taxon>
        <taxon>ecological metagenomes</taxon>
    </lineage>
</organism>
<keyword evidence="1" id="KW-0812">Transmembrane</keyword>
<comment type="caution">
    <text evidence="2">The sequence shown here is derived from an EMBL/GenBank/DDBJ whole genome shotgun (WGS) entry which is preliminary data.</text>
</comment>
<feature type="transmembrane region" description="Helical" evidence="1">
    <location>
        <begin position="12"/>
        <end position="31"/>
    </location>
</feature>
<dbReference type="EMBL" id="LNQE01001399">
    <property type="protein sequence ID" value="KUG18138.1"/>
    <property type="molecule type" value="Genomic_DNA"/>
</dbReference>